<dbReference type="Gramene" id="AUR62035869-RA">
    <property type="protein sequence ID" value="AUR62035869-RA:cds"/>
    <property type="gene ID" value="AUR62035869"/>
</dbReference>
<keyword evidence="3" id="KW-1185">Reference proteome</keyword>
<organism evidence="2 3">
    <name type="scientific">Chenopodium quinoa</name>
    <name type="common">Quinoa</name>
    <dbReference type="NCBI Taxonomy" id="63459"/>
    <lineage>
        <taxon>Eukaryota</taxon>
        <taxon>Viridiplantae</taxon>
        <taxon>Streptophyta</taxon>
        <taxon>Embryophyta</taxon>
        <taxon>Tracheophyta</taxon>
        <taxon>Spermatophyta</taxon>
        <taxon>Magnoliopsida</taxon>
        <taxon>eudicotyledons</taxon>
        <taxon>Gunneridae</taxon>
        <taxon>Pentapetalae</taxon>
        <taxon>Caryophyllales</taxon>
        <taxon>Chenopodiaceae</taxon>
        <taxon>Chenopodioideae</taxon>
        <taxon>Atripliceae</taxon>
        <taxon>Chenopodium</taxon>
    </lineage>
</organism>
<feature type="compositionally biased region" description="Basic residues" evidence="1">
    <location>
        <begin position="219"/>
        <end position="232"/>
    </location>
</feature>
<name>A0A803MVE2_CHEQI</name>
<dbReference type="EnsemblPlants" id="AUR62035869-RA">
    <property type="protein sequence ID" value="AUR62035869-RA:cds"/>
    <property type="gene ID" value="AUR62035869"/>
</dbReference>
<protein>
    <submittedName>
        <fullName evidence="2">Uncharacterized protein</fullName>
    </submittedName>
</protein>
<evidence type="ECO:0000313" key="2">
    <source>
        <dbReference type="EnsemblPlants" id="AUR62035869-RA:cds"/>
    </source>
</evidence>
<feature type="region of interest" description="Disordered" evidence="1">
    <location>
        <begin position="216"/>
        <end position="301"/>
    </location>
</feature>
<reference evidence="2" key="1">
    <citation type="journal article" date="2017" name="Nature">
        <title>The genome of Chenopodium quinoa.</title>
        <authorList>
            <person name="Jarvis D.E."/>
            <person name="Ho Y.S."/>
            <person name="Lightfoot D.J."/>
            <person name="Schmoeckel S.M."/>
            <person name="Li B."/>
            <person name="Borm T.J.A."/>
            <person name="Ohyanagi H."/>
            <person name="Mineta K."/>
            <person name="Michell C.T."/>
            <person name="Saber N."/>
            <person name="Kharbatia N.M."/>
            <person name="Rupper R.R."/>
            <person name="Sharp A.R."/>
            <person name="Dally N."/>
            <person name="Boughton B.A."/>
            <person name="Woo Y.H."/>
            <person name="Gao G."/>
            <person name="Schijlen E.G.W.M."/>
            <person name="Guo X."/>
            <person name="Momin A.A."/>
            <person name="Negrao S."/>
            <person name="Al-Babili S."/>
            <person name="Gehring C."/>
            <person name="Roessner U."/>
            <person name="Jung C."/>
            <person name="Murphy K."/>
            <person name="Arold S.T."/>
            <person name="Gojobori T."/>
            <person name="van der Linden C.G."/>
            <person name="van Loo E.N."/>
            <person name="Jellen E.N."/>
            <person name="Maughan P.J."/>
            <person name="Tester M."/>
        </authorList>
    </citation>
    <scope>NUCLEOTIDE SEQUENCE [LARGE SCALE GENOMIC DNA]</scope>
    <source>
        <strain evidence="2">cv. PI 614886</strain>
    </source>
</reference>
<evidence type="ECO:0000256" key="1">
    <source>
        <dbReference type="SAM" id="MobiDB-lite"/>
    </source>
</evidence>
<accession>A0A803MVE2</accession>
<evidence type="ECO:0000313" key="3">
    <source>
        <dbReference type="Proteomes" id="UP000596660"/>
    </source>
</evidence>
<dbReference type="Proteomes" id="UP000596660">
    <property type="component" value="Unplaced"/>
</dbReference>
<reference evidence="2" key="2">
    <citation type="submission" date="2021-03" db="UniProtKB">
        <authorList>
            <consortium name="EnsemblPlants"/>
        </authorList>
    </citation>
    <scope>IDENTIFICATION</scope>
</reference>
<sequence length="313" mass="34667">MAQTPEILLSTGCETSICTRQKLKLGHDLRGFFGLSHHTILFKFPAVVFCNVYLPIFIDLDVVEMLKPVMEFRRVDRNGASANRIAVQLSFSMEIVAFAALHFSRFPDPVKRPTWKKCTSSNYEGELFLMEKIDIMEMETESVIRGNEVGIGDCGSRVKSRGDVHMEEGIEDIVVSVSTLSSASEGRKFSSVRNPAPTATAVDSCPAAMDLVIKDPIIKKRKSSRPKGSRHKTLVETDYKKTNKNRKPSPEHVGNGVEEDATNGVEEEDPGNGVEEKDAGNVVEEDDAGNGVEQDAGVEDEEMVLQDLVFRRM</sequence>
<proteinExistence type="predicted"/>
<feature type="compositionally biased region" description="Acidic residues" evidence="1">
    <location>
        <begin position="257"/>
        <end position="270"/>
    </location>
</feature>
<dbReference type="AlphaFoldDB" id="A0A803MVE2"/>